<dbReference type="InterPro" id="IPR050109">
    <property type="entry name" value="HTH-type_TetR-like_transc_reg"/>
</dbReference>
<dbReference type="GO" id="GO:0003700">
    <property type="term" value="F:DNA-binding transcription factor activity"/>
    <property type="evidence" value="ECO:0007669"/>
    <property type="project" value="TreeGrafter"/>
</dbReference>
<evidence type="ECO:0000256" key="3">
    <source>
        <dbReference type="ARBA" id="ARBA00023163"/>
    </source>
</evidence>
<dbReference type="Pfam" id="PF00440">
    <property type="entry name" value="TetR_N"/>
    <property type="match status" value="1"/>
</dbReference>
<dbReference type="InterPro" id="IPR009057">
    <property type="entry name" value="Homeodomain-like_sf"/>
</dbReference>
<dbReference type="AlphaFoldDB" id="A0A426K1I5"/>
<dbReference type="EMBL" id="RSAA01000004">
    <property type="protein sequence ID" value="RRO19258.1"/>
    <property type="molecule type" value="Genomic_DNA"/>
</dbReference>
<dbReference type="PANTHER" id="PTHR30055">
    <property type="entry name" value="HTH-TYPE TRANSCRIPTIONAL REGULATOR RUTR"/>
    <property type="match status" value="1"/>
</dbReference>
<dbReference type="PROSITE" id="PS50977">
    <property type="entry name" value="HTH_TETR_2"/>
    <property type="match status" value="1"/>
</dbReference>
<evidence type="ECO:0000256" key="1">
    <source>
        <dbReference type="ARBA" id="ARBA00023015"/>
    </source>
</evidence>
<feature type="DNA-binding region" description="H-T-H motif" evidence="4">
    <location>
        <begin position="54"/>
        <end position="73"/>
    </location>
</feature>
<dbReference type="SUPFAM" id="SSF48498">
    <property type="entry name" value="Tetracyclin repressor-like, C-terminal domain"/>
    <property type="match status" value="1"/>
</dbReference>
<protein>
    <submittedName>
        <fullName evidence="6">TetR/AcrR family transcriptional regulator</fullName>
    </submittedName>
</protein>
<proteinExistence type="predicted"/>
<organism evidence="6 7">
    <name type="scientific">Saccharopolyspora rhizosphaerae</name>
    <dbReference type="NCBI Taxonomy" id="2492662"/>
    <lineage>
        <taxon>Bacteria</taxon>
        <taxon>Bacillati</taxon>
        <taxon>Actinomycetota</taxon>
        <taxon>Actinomycetes</taxon>
        <taxon>Pseudonocardiales</taxon>
        <taxon>Pseudonocardiaceae</taxon>
        <taxon>Saccharopolyspora</taxon>
    </lineage>
</organism>
<dbReference type="InterPro" id="IPR011075">
    <property type="entry name" value="TetR_C"/>
</dbReference>
<keyword evidence="2 4" id="KW-0238">DNA-binding</keyword>
<keyword evidence="7" id="KW-1185">Reference proteome</keyword>
<dbReference type="SUPFAM" id="SSF46689">
    <property type="entry name" value="Homeodomain-like"/>
    <property type="match status" value="1"/>
</dbReference>
<evidence type="ECO:0000256" key="4">
    <source>
        <dbReference type="PROSITE-ProRule" id="PRU00335"/>
    </source>
</evidence>
<reference evidence="6 7" key="1">
    <citation type="submission" date="2018-11" db="EMBL/GenBank/DDBJ databases">
        <title>Saccharopolyspora rhizosphaerae sp. nov., an actinomycete isolated from rhizosphere soil in Thailand.</title>
        <authorList>
            <person name="Intra B."/>
            <person name="Euanorasetr J."/>
            <person name="Take A."/>
            <person name="Inahashi Y."/>
            <person name="Mori M."/>
            <person name="Panbangred W."/>
            <person name="Matsumoto A."/>
        </authorList>
    </citation>
    <scope>NUCLEOTIDE SEQUENCE [LARGE SCALE GENOMIC DNA]</scope>
    <source>
        <strain evidence="6 7">H219</strain>
    </source>
</reference>
<dbReference type="Gene3D" id="1.10.357.10">
    <property type="entry name" value="Tetracycline Repressor, domain 2"/>
    <property type="match status" value="1"/>
</dbReference>
<dbReference type="InterPro" id="IPR001647">
    <property type="entry name" value="HTH_TetR"/>
</dbReference>
<dbReference type="Proteomes" id="UP000274515">
    <property type="component" value="Unassembled WGS sequence"/>
</dbReference>
<name>A0A426K1I5_9PSEU</name>
<gene>
    <name evidence="6" type="ORF">EIL87_03860</name>
</gene>
<dbReference type="PANTHER" id="PTHR30055:SF148">
    <property type="entry name" value="TETR-FAMILY TRANSCRIPTIONAL REGULATOR"/>
    <property type="match status" value="1"/>
</dbReference>
<evidence type="ECO:0000313" key="7">
    <source>
        <dbReference type="Proteomes" id="UP000274515"/>
    </source>
</evidence>
<comment type="caution">
    <text evidence="6">The sequence shown here is derived from an EMBL/GenBank/DDBJ whole genome shotgun (WGS) entry which is preliminary data.</text>
</comment>
<dbReference type="Pfam" id="PF16859">
    <property type="entry name" value="TetR_C_11"/>
    <property type="match status" value="1"/>
</dbReference>
<keyword evidence="3" id="KW-0804">Transcription</keyword>
<keyword evidence="1" id="KW-0805">Transcription regulation</keyword>
<dbReference type="PRINTS" id="PR00455">
    <property type="entry name" value="HTHTETR"/>
</dbReference>
<accession>A0A426K1I5</accession>
<dbReference type="GO" id="GO:0000976">
    <property type="term" value="F:transcription cis-regulatory region binding"/>
    <property type="evidence" value="ECO:0007669"/>
    <property type="project" value="TreeGrafter"/>
</dbReference>
<dbReference type="Gene3D" id="1.10.10.60">
    <property type="entry name" value="Homeodomain-like"/>
    <property type="match status" value="1"/>
</dbReference>
<dbReference type="InterPro" id="IPR036271">
    <property type="entry name" value="Tet_transcr_reg_TetR-rel_C_sf"/>
</dbReference>
<feature type="domain" description="HTH tetR-type" evidence="5">
    <location>
        <begin position="31"/>
        <end position="91"/>
    </location>
</feature>
<evidence type="ECO:0000256" key="2">
    <source>
        <dbReference type="ARBA" id="ARBA00023125"/>
    </source>
</evidence>
<sequence>MAWLPLSGKRTLGCQDVPVAKAQRSGRPRDPGVEQRALSAARAVYAERGWSGFSLDEVARRSGIGKGSLYLRWPDKAALLVAAVRERARFIAEIDTGSLRGDLVEFARGWRDYLRTDEGALIFRLGVDATFSPQLAEAFAEDPYPEHIRATRAIIRRGLARGELPEGTSVALVADLVAGAVTNHVHTTPAHLLDAQSPDRVDELVDVVLAGTQKRSEVPSGTSDL</sequence>
<evidence type="ECO:0000259" key="5">
    <source>
        <dbReference type="PROSITE" id="PS50977"/>
    </source>
</evidence>
<evidence type="ECO:0000313" key="6">
    <source>
        <dbReference type="EMBL" id="RRO19258.1"/>
    </source>
</evidence>